<sequence length="65" mass="7071">MQVHIEKMTSDVSVQTGELALTQAQCEKLVALVISKLEDRAREAMRARAATALTTQAAKPFEAGR</sequence>
<gene>
    <name evidence="1" type="ORF">LF41_3028</name>
</gene>
<evidence type="ECO:0000313" key="2">
    <source>
        <dbReference type="Proteomes" id="UP000030518"/>
    </source>
</evidence>
<dbReference type="OrthoDB" id="9554142at2"/>
<reference evidence="1 2" key="1">
    <citation type="submission" date="2014-09" db="EMBL/GenBank/DDBJ databases">
        <title>Genome sequences of Lysobacter dokdonensis DS-58.</title>
        <authorList>
            <person name="Kim J.F."/>
            <person name="Kwak M.-J."/>
        </authorList>
    </citation>
    <scope>NUCLEOTIDE SEQUENCE [LARGE SCALE GENOMIC DNA]</scope>
    <source>
        <strain evidence="1 2">DS-58</strain>
    </source>
</reference>
<keyword evidence="2" id="KW-1185">Reference proteome</keyword>
<protein>
    <submittedName>
        <fullName evidence="1">Uncharacterized protein</fullName>
    </submittedName>
</protein>
<organism evidence="1 2">
    <name type="scientific">Lysobacter dokdonensis DS-58</name>
    <dbReference type="NCBI Taxonomy" id="1300345"/>
    <lineage>
        <taxon>Bacteria</taxon>
        <taxon>Pseudomonadati</taxon>
        <taxon>Pseudomonadota</taxon>
        <taxon>Gammaproteobacteria</taxon>
        <taxon>Lysobacterales</taxon>
        <taxon>Lysobacteraceae</taxon>
        <taxon>Noviluteimonas</taxon>
    </lineage>
</organism>
<dbReference type="EMBL" id="JRKJ01000008">
    <property type="protein sequence ID" value="KGQ19378.1"/>
    <property type="molecule type" value="Genomic_DNA"/>
</dbReference>
<dbReference type="PATRIC" id="fig|1300345.3.peg.1571"/>
<comment type="caution">
    <text evidence="1">The sequence shown here is derived from an EMBL/GenBank/DDBJ whole genome shotgun (WGS) entry which is preliminary data.</text>
</comment>
<dbReference type="AlphaFoldDB" id="A0A0A2WHT5"/>
<name>A0A0A2WHT5_9GAMM</name>
<dbReference type="Proteomes" id="UP000030518">
    <property type="component" value="Unassembled WGS sequence"/>
</dbReference>
<accession>A0A0A2WHT5</accession>
<proteinExistence type="predicted"/>
<dbReference type="STRING" id="1300345.LF41_3028"/>
<dbReference type="RefSeq" id="WP_036168365.1">
    <property type="nucleotide sequence ID" value="NZ_JRKJ01000008.1"/>
</dbReference>
<evidence type="ECO:0000313" key="1">
    <source>
        <dbReference type="EMBL" id="KGQ19378.1"/>
    </source>
</evidence>